<gene>
    <name evidence="1" type="ORF">DPMN_115524</name>
</gene>
<name>A0A9D4KMZ9_DREPO</name>
<dbReference type="AlphaFoldDB" id="A0A9D4KMZ9"/>
<keyword evidence="2" id="KW-1185">Reference proteome</keyword>
<reference evidence="1" key="2">
    <citation type="submission" date="2020-11" db="EMBL/GenBank/DDBJ databases">
        <authorList>
            <person name="McCartney M.A."/>
            <person name="Auch B."/>
            <person name="Kono T."/>
            <person name="Mallez S."/>
            <person name="Becker A."/>
            <person name="Gohl D.M."/>
            <person name="Silverstein K.A.T."/>
            <person name="Koren S."/>
            <person name="Bechman K.B."/>
            <person name="Herman A."/>
            <person name="Abrahante J.E."/>
            <person name="Garbe J."/>
        </authorList>
    </citation>
    <scope>NUCLEOTIDE SEQUENCE</scope>
    <source>
        <strain evidence="1">Duluth1</strain>
        <tissue evidence="1">Whole animal</tissue>
    </source>
</reference>
<accession>A0A9D4KMZ9</accession>
<protein>
    <submittedName>
        <fullName evidence="1">Uncharacterized protein</fullName>
    </submittedName>
</protein>
<proteinExistence type="predicted"/>
<reference evidence="1" key="1">
    <citation type="journal article" date="2019" name="bioRxiv">
        <title>The Genome of the Zebra Mussel, Dreissena polymorpha: A Resource for Invasive Species Research.</title>
        <authorList>
            <person name="McCartney M.A."/>
            <person name="Auch B."/>
            <person name="Kono T."/>
            <person name="Mallez S."/>
            <person name="Zhang Y."/>
            <person name="Obille A."/>
            <person name="Becker A."/>
            <person name="Abrahante J.E."/>
            <person name="Garbe J."/>
            <person name="Badalamenti J.P."/>
            <person name="Herman A."/>
            <person name="Mangelson H."/>
            <person name="Liachko I."/>
            <person name="Sullivan S."/>
            <person name="Sone E.D."/>
            <person name="Koren S."/>
            <person name="Silverstein K.A.T."/>
            <person name="Beckman K.B."/>
            <person name="Gohl D.M."/>
        </authorList>
    </citation>
    <scope>NUCLEOTIDE SEQUENCE</scope>
    <source>
        <strain evidence="1">Duluth1</strain>
        <tissue evidence="1">Whole animal</tissue>
    </source>
</reference>
<dbReference type="EMBL" id="JAIWYP010000004">
    <property type="protein sequence ID" value="KAH3842036.1"/>
    <property type="molecule type" value="Genomic_DNA"/>
</dbReference>
<evidence type="ECO:0000313" key="2">
    <source>
        <dbReference type="Proteomes" id="UP000828390"/>
    </source>
</evidence>
<dbReference type="Proteomes" id="UP000828390">
    <property type="component" value="Unassembled WGS sequence"/>
</dbReference>
<sequence>MHRRNVPQDKGIAYNLPKSIICIAYNMNLPDINWDSSTIDGNSNKVGTNNQMIEYPKQCLTSHKILD</sequence>
<comment type="caution">
    <text evidence="1">The sequence shown here is derived from an EMBL/GenBank/DDBJ whole genome shotgun (WGS) entry which is preliminary data.</text>
</comment>
<organism evidence="1 2">
    <name type="scientific">Dreissena polymorpha</name>
    <name type="common">Zebra mussel</name>
    <name type="synonym">Mytilus polymorpha</name>
    <dbReference type="NCBI Taxonomy" id="45954"/>
    <lineage>
        <taxon>Eukaryota</taxon>
        <taxon>Metazoa</taxon>
        <taxon>Spiralia</taxon>
        <taxon>Lophotrochozoa</taxon>
        <taxon>Mollusca</taxon>
        <taxon>Bivalvia</taxon>
        <taxon>Autobranchia</taxon>
        <taxon>Heteroconchia</taxon>
        <taxon>Euheterodonta</taxon>
        <taxon>Imparidentia</taxon>
        <taxon>Neoheterodontei</taxon>
        <taxon>Myida</taxon>
        <taxon>Dreissenoidea</taxon>
        <taxon>Dreissenidae</taxon>
        <taxon>Dreissena</taxon>
    </lineage>
</organism>
<evidence type="ECO:0000313" key="1">
    <source>
        <dbReference type="EMBL" id="KAH3842036.1"/>
    </source>
</evidence>